<protein>
    <submittedName>
        <fullName evidence="8">TIMP metallopeptidase inhibitor 2</fullName>
    </submittedName>
</protein>
<dbReference type="PROSITE" id="PS50189">
    <property type="entry name" value="NTR"/>
    <property type="match status" value="1"/>
</dbReference>
<keyword evidence="4" id="KW-0862">Zinc</keyword>
<evidence type="ECO:0000259" key="7">
    <source>
        <dbReference type="PROSITE" id="PS50189"/>
    </source>
</evidence>
<dbReference type="InterPro" id="IPR001134">
    <property type="entry name" value="Netrin_domain"/>
</dbReference>
<dbReference type="SUPFAM" id="SSF50242">
    <property type="entry name" value="TIMP-like"/>
    <property type="match status" value="1"/>
</dbReference>
<evidence type="ECO:0000256" key="5">
    <source>
        <dbReference type="PIRSR" id="PIRSR601820-3"/>
    </source>
</evidence>
<dbReference type="Proteomes" id="UP001196413">
    <property type="component" value="Unassembled WGS sequence"/>
</dbReference>
<name>A0AAD5R3I2_PARTN</name>
<dbReference type="AlphaFoldDB" id="A0AAD5R3I2"/>
<dbReference type="PANTHER" id="PTHR11844:SF25">
    <property type="entry name" value="NTR DOMAIN-CONTAINING PROTEIN"/>
    <property type="match status" value="1"/>
</dbReference>
<reference evidence="8" key="1">
    <citation type="submission" date="2021-06" db="EMBL/GenBank/DDBJ databases">
        <title>Parelaphostrongylus tenuis whole genome reference sequence.</title>
        <authorList>
            <person name="Garwood T.J."/>
            <person name="Larsen P.A."/>
            <person name="Fountain-Jones N.M."/>
            <person name="Garbe J.R."/>
            <person name="Macchietto M.G."/>
            <person name="Kania S.A."/>
            <person name="Gerhold R.W."/>
            <person name="Richards J.E."/>
            <person name="Wolf T.M."/>
        </authorList>
    </citation>
    <scope>NUCLEOTIDE SEQUENCE</scope>
    <source>
        <strain evidence="8">MNPRO001-30</strain>
        <tissue evidence="8">Meninges</tissue>
    </source>
</reference>
<keyword evidence="4" id="KW-0479">Metal-binding</keyword>
<keyword evidence="6" id="KW-0732">Signal</keyword>
<dbReference type="InterPro" id="IPR008993">
    <property type="entry name" value="TIMP-like_OB-fold"/>
</dbReference>
<keyword evidence="2" id="KW-0964">Secreted</keyword>
<dbReference type="GO" id="GO:0002020">
    <property type="term" value="F:protease binding"/>
    <property type="evidence" value="ECO:0007669"/>
    <property type="project" value="TreeGrafter"/>
</dbReference>
<comment type="caution">
    <text evidence="8">The sequence shown here is derived from an EMBL/GenBank/DDBJ whole genome shotgun (WGS) entry which is preliminary data.</text>
</comment>
<proteinExistence type="predicted"/>
<dbReference type="GO" id="GO:0051045">
    <property type="term" value="P:negative regulation of membrane protein ectodomain proteolysis"/>
    <property type="evidence" value="ECO:0007669"/>
    <property type="project" value="TreeGrafter"/>
</dbReference>
<dbReference type="Gene3D" id="2.40.50.120">
    <property type="match status" value="1"/>
</dbReference>
<keyword evidence="3 5" id="KW-1015">Disulfide bond</keyword>
<comment type="subcellular location">
    <subcellularLocation>
        <location evidence="1">Secreted</location>
    </subcellularLocation>
</comment>
<feature type="domain" description="NTR" evidence="7">
    <location>
        <begin position="16"/>
        <end position="142"/>
    </location>
</feature>
<dbReference type="GO" id="GO:0005615">
    <property type="term" value="C:extracellular space"/>
    <property type="evidence" value="ECO:0007669"/>
    <property type="project" value="TreeGrafter"/>
</dbReference>
<evidence type="ECO:0000256" key="3">
    <source>
        <dbReference type="ARBA" id="ARBA00023157"/>
    </source>
</evidence>
<evidence type="ECO:0000256" key="4">
    <source>
        <dbReference type="PIRSR" id="PIRSR601820-1"/>
    </source>
</evidence>
<keyword evidence="9" id="KW-1185">Reference proteome</keyword>
<dbReference type="Pfam" id="PF00965">
    <property type="entry name" value="TIMP"/>
    <property type="match status" value="1"/>
</dbReference>
<sequence length="142" mass="16045">MVIVYLLALVSTTIACTRVPSSAKDAFCAADLVSKIKVISFHEQANNSYTSDSAYYVRHRLVYKKPHDYDTSPSAHIVYTPSDSSCGLRMEVGKDYLLTGYRCVGNMHVYRCHQVNDRYLSGAIEWSTVSEELRESLKTFQC</sequence>
<dbReference type="GO" id="GO:0046872">
    <property type="term" value="F:metal ion binding"/>
    <property type="evidence" value="ECO:0007669"/>
    <property type="project" value="UniProtKB-KW"/>
</dbReference>
<evidence type="ECO:0000313" key="9">
    <source>
        <dbReference type="Proteomes" id="UP001196413"/>
    </source>
</evidence>
<feature type="disulfide bond" evidence="5">
    <location>
        <begin position="16"/>
        <end position="86"/>
    </location>
</feature>
<dbReference type="PANTHER" id="PTHR11844">
    <property type="entry name" value="METALLOPROTEASE INHIBITOR"/>
    <property type="match status" value="1"/>
</dbReference>
<dbReference type="EMBL" id="JAHQIW010006312">
    <property type="protein sequence ID" value="KAJ1368801.1"/>
    <property type="molecule type" value="Genomic_DNA"/>
</dbReference>
<evidence type="ECO:0000256" key="1">
    <source>
        <dbReference type="ARBA" id="ARBA00004613"/>
    </source>
</evidence>
<dbReference type="InterPro" id="IPR001820">
    <property type="entry name" value="TIMP"/>
</dbReference>
<evidence type="ECO:0000256" key="6">
    <source>
        <dbReference type="SAM" id="SignalP"/>
    </source>
</evidence>
<organism evidence="8 9">
    <name type="scientific">Parelaphostrongylus tenuis</name>
    <name type="common">Meningeal worm</name>
    <dbReference type="NCBI Taxonomy" id="148309"/>
    <lineage>
        <taxon>Eukaryota</taxon>
        <taxon>Metazoa</taxon>
        <taxon>Ecdysozoa</taxon>
        <taxon>Nematoda</taxon>
        <taxon>Chromadorea</taxon>
        <taxon>Rhabditida</taxon>
        <taxon>Rhabditina</taxon>
        <taxon>Rhabditomorpha</taxon>
        <taxon>Strongyloidea</taxon>
        <taxon>Metastrongylidae</taxon>
        <taxon>Parelaphostrongylus</taxon>
    </lineage>
</organism>
<gene>
    <name evidence="8" type="primary">TIMP-2B_7</name>
    <name evidence="8" type="ORF">KIN20_030127</name>
</gene>
<dbReference type="GO" id="GO:0008191">
    <property type="term" value="F:metalloendopeptidase inhibitor activity"/>
    <property type="evidence" value="ECO:0007669"/>
    <property type="project" value="InterPro"/>
</dbReference>
<feature type="binding site" evidence="4">
    <location>
        <position position="16"/>
    </location>
    <ligand>
        <name>Zn(2+)</name>
        <dbReference type="ChEBI" id="CHEBI:29105"/>
        <note>ligand shared with metalloproteinase partner</note>
    </ligand>
</feature>
<evidence type="ECO:0000256" key="2">
    <source>
        <dbReference type="ARBA" id="ARBA00022525"/>
    </source>
</evidence>
<accession>A0AAD5R3I2</accession>
<evidence type="ECO:0000313" key="8">
    <source>
        <dbReference type="EMBL" id="KAJ1368801.1"/>
    </source>
</evidence>
<feature type="chain" id="PRO_5042022799" evidence="6">
    <location>
        <begin position="16"/>
        <end position="142"/>
    </location>
</feature>
<feature type="signal peptide" evidence="6">
    <location>
        <begin position="1"/>
        <end position="15"/>
    </location>
</feature>
<dbReference type="GO" id="GO:0031012">
    <property type="term" value="C:extracellular matrix"/>
    <property type="evidence" value="ECO:0007669"/>
    <property type="project" value="TreeGrafter"/>
</dbReference>